<keyword evidence="3" id="KW-1185">Reference proteome</keyword>
<dbReference type="AlphaFoldDB" id="A0A7E5A1M1"/>
<reference evidence="4" key="2">
    <citation type="submission" date="2020-10" db="UniProtKB">
        <authorList>
            <consortium name="WormBaseParasite"/>
        </authorList>
    </citation>
    <scope>IDENTIFICATION</scope>
</reference>
<dbReference type="Pfam" id="PF00651">
    <property type="entry name" value="BTB"/>
    <property type="match status" value="1"/>
</dbReference>
<dbReference type="CDD" id="cd18186">
    <property type="entry name" value="BTB_POZ_ZBTB_KLHL-like"/>
    <property type="match status" value="1"/>
</dbReference>
<organism evidence="3 4">
    <name type="scientific">Panagrellus redivivus</name>
    <name type="common">Microworm</name>
    <dbReference type="NCBI Taxonomy" id="6233"/>
    <lineage>
        <taxon>Eukaryota</taxon>
        <taxon>Metazoa</taxon>
        <taxon>Ecdysozoa</taxon>
        <taxon>Nematoda</taxon>
        <taxon>Chromadorea</taxon>
        <taxon>Rhabditida</taxon>
        <taxon>Tylenchina</taxon>
        <taxon>Panagrolaimomorpha</taxon>
        <taxon>Panagrolaimoidea</taxon>
        <taxon>Panagrolaimidae</taxon>
        <taxon>Panagrellus</taxon>
    </lineage>
</organism>
<sequence length="451" mass="51856">MELMENLKAPKPIQTQISTIVRKTLLPVVKGTPRQGVLNCPISKGDIVHEGNVYSWRFYYNTTNYKNISTKNPVTMTLTLNPTVEGSLVVEANGLPTMKYKFPESETTSCNHLPYKQVYAAVNQEMEIRCTLELIVDADFIPGIRTDFHEYNNVLTDFQIHCGNDHYEVHKDVLSKISPVFEAMLRHNFVEKSSNKLKIDDFDFKTLETALNFIYGRPCPPLSVKLGINVLHFANKYNITDIFTQLEKVLLYNLSATNFCVILRYADDCAKTKFFAECAMFYKNNERIINITEDLTTLGYSLVIKLYKTAYNFETQLDAVLHARKDGIRLEIEQLKMTTLADFFQTVPYAWNYYKDLKVKCAKFYQQNKEIIEKRREYQRFSKAIQQELAMLACCADVANLNITCSEYLPILDCHNDLALQSPPPSRPLRSSLRSPPRALWAPRRAPSPPS</sequence>
<dbReference type="WBParaSite" id="Pan_g8289.t1">
    <property type="protein sequence ID" value="Pan_g8289.t1"/>
    <property type="gene ID" value="Pan_g8289"/>
</dbReference>
<protein>
    <submittedName>
        <fullName evidence="4">BTB domain-containing protein</fullName>
    </submittedName>
</protein>
<dbReference type="PANTHER" id="PTHR24413">
    <property type="entry name" value="SPECKLE-TYPE POZ PROTEIN"/>
    <property type="match status" value="1"/>
</dbReference>
<dbReference type="InterPro" id="IPR000210">
    <property type="entry name" value="BTB/POZ_dom"/>
</dbReference>
<dbReference type="Gene3D" id="3.30.710.10">
    <property type="entry name" value="Potassium Channel Kv1.1, Chain A"/>
    <property type="match status" value="1"/>
</dbReference>
<evidence type="ECO:0000313" key="4">
    <source>
        <dbReference type="WBParaSite" id="Pan_g8289.t1"/>
    </source>
</evidence>
<feature type="region of interest" description="Disordered" evidence="1">
    <location>
        <begin position="424"/>
        <end position="451"/>
    </location>
</feature>
<dbReference type="PROSITE" id="PS50097">
    <property type="entry name" value="BTB"/>
    <property type="match status" value="1"/>
</dbReference>
<evidence type="ECO:0000259" key="2">
    <source>
        <dbReference type="PROSITE" id="PS50097"/>
    </source>
</evidence>
<feature type="compositionally biased region" description="Low complexity" evidence="1">
    <location>
        <begin position="428"/>
        <end position="445"/>
    </location>
</feature>
<dbReference type="InterPro" id="IPR011333">
    <property type="entry name" value="SKP1/BTB/POZ_sf"/>
</dbReference>
<feature type="domain" description="BTB" evidence="2">
    <location>
        <begin position="156"/>
        <end position="215"/>
    </location>
</feature>
<dbReference type="Proteomes" id="UP000492821">
    <property type="component" value="Unassembled WGS sequence"/>
</dbReference>
<reference evidence="3" key="1">
    <citation type="journal article" date="2013" name="Genetics">
        <title>The draft genome and transcriptome of Panagrellus redivivus are shaped by the harsh demands of a free-living lifestyle.</title>
        <authorList>
            <person name="Srinivasan J."/>
            <person name="Dillman A.R."/>
            <person name="Macchietto M.G."/>
            <person name="Heikkinen L."/>
            <person name="Lakso M."/>
            <person name="Fracchia K.M."/>
            <person name="Antoshechkin I."/>
            <person name="Mortazavi A."/>
            <person name="Wong G."/>
            <person name="Sternberg P.W."/>
        </authorList>
    </citation>
    <scope>NUCLEOTIDE SEQUENCE [LARGE SCALE GENOMIC DNA]</scope>
    <source>
        <strain evidence="3">MT8872</strain>
    </source>
</reference>
<accession>A0A7E5A1M1</accession>
<name>A0A7E5A1M1_PANRE</name>
<evidence type="ECO:0000256" key="1">
    <source>
        <dbReference type="SAM" id="MobiDB-lite"/>
    </source>
</evidence>
<proteinExistence type="predicted"/>
<dbReference type="SUPFAM" id="SSF54695">
    <property type="entry name" value="POZ domain"/>
    <property type="match status" value="1"/>
</dbReference>
<dbReference type="SMART" id="SM00225">
    <property type="entry name" value="BTB"/>
    <property type="match status" value="1"/>
</dbReference>
<evidence type="ECO:0000313" key="3">
    <source>
        <dbReference type="Proteomes" id="UP000492821"/>
    </source>
</evidence>